<dbReference type="InterPro" id="IPR037198">
    <property type="entry name" value="MutL_C_sf"/>
</dbReference>
<evidence type="ECO:0000256" key="1">
    <source>
        <dbReference type="SAM" id="MobiDB-lite"/>
    </source>
</evidence>
<dbReference type="EMBL" id="SRLO01000815">
    <property type="protein sequence ID" value="TNN45966.1"/>
    <property type="molecule type" value="Genomic_DNA"/>
</dbReference>
<dbReference type="OrthoDB" id="429932at2759"/>
<accession>A0A4Z2FXF9</accession>
<dbReference type="GO" id="GO:0016887">
    <property type="term" value="F:ATP hydrolysis activity"/>
    <property type="evidence" value="ECO:0007669"/>
    <property type="project" value="InterPro"/>
</dbReference>
<evidence type="ECO:0000313" key="2">
    <source>
        <dbReference type="EMBL" id="TNN45966.1"/>
    </source>
</evidence>
<gene>
    <name evidence="2" type="primary">MLH3_1</name>
    <name evidence="2" type="ORF">EYF80_043847</name>
</gene>
<dbReference type="AlphaFoldDB" id="A0A4Z2FXF9"/>
<dbReference type="SUPFAM" id="SSF118116">
    <property type="entry name" value="DNA mismatch repair protein MutL"/>
    <property type="match status" value="1"/>
</dbReference>
<keyword evidence="3" id="KW-1185">Reference proteome</keyword>
<feature type="region of interest" description="Disordered" evidence="1">
    <location>
        <begin position="198"/>
        <end position="221"/>
    </location>
</feature>
<reference evidence="2 3" key="1">
    <citation type="submission" date="2019-03" db="EMBL/GenBank/DDBJ databases">
        <title>First draft genome of Liparis tanakae, snailfish: a comprehensive survey of snailfish specific genes.</title>
        <authorList>
            <person name="Kim W."/>
            <person name="Song I."/>
            <person name="Jeong J.-H."/>
            <person name="Kim D."/>
            <person name="Kim S."/>
            <person name="Ryu S."/>
            <person name="Song J.Y."/>
            <person name="Lee S.K."/>
        </authorList>
    </citation>
    <scope>NUCLEOTIDE SEQUENCE [LARGE SCALE GENOMIC DNA]</scope>
    <source>
        <tissue evidence="2">Muscle</tissue>
    </source>
</reference>
<feature type="compositionally biased region" description="Basic and acidic residues" evidence="1">
    <location>
        <begin position="198"/>
        <end position="219"/>
    </location>
</feature>
<dbReference type="GO" id="GO:0006298">
    <property type="term" value="P:mismatch repair"/>
    <property type="evidence" value="ECO:0007669"/>
    <property type="project" value="InterPro"/>
</dbReference>
<comment type="caution">
    <text evidence="2">The sequence shown here is derived from an EMBL/GenBank/DDBJ whole genome shotgun (WGS) entry which is preliminary data.</text>
</comment>
<dbReference type="PANTHER" id="PTHR10073:SF47">
    <property type="entry name" value="DNA MISMATCH REPAIR PROTEIN MLH3"/>
    <property type="match status" value="1"/>
</dbReference>
<dbReference type="InterPro" id="IPR038973">
    <property type="entry name" value="MutL/Mlh/Pms-like"/>
</dbReference>
<name>A0A4Z2FXF9_9TELE</name>
<evidence type="ECO:0000313" key="3">
    <source>
        <dbReference type="Proteomes" id="UP000314294"/>
    </source>
</evidence>
<protein>
    <submittedName>
        <fullName evidence="2">DNA mismatch repair protein Mlh3</fullName>
    </submittedName>
</protein>
<dbReference type="Gene3D" id="3.30.1540.20">
    <property type="entry name" value="MutL, C-terminal domain, dimerisation subdomain"/>
    <property type="match status" value="1"/>
</dbReference>
<proteinExistence type="predicted"/>
<dbReference type="GO" id="GO:0140664">
    <property type="term" value="F:ATP-dependent DNA damage sensor activity"/>
    <property type="evidence" value="ECO:0007669"/>
    <property type="project" value="InterPro"/>
</dbReference>
<dbReference type="GO" id="GO:0032300">
    <property type="term" value="C:mismatch repair complex"/>
    <property type="evidence" value="ECO:0007669"/>
    <property type="project" value="InterPro"/>
</dbReference>
<organism evidence="2 3">
    <name type="scientific">Liparis tanakae</name>
    <name type="common">Tanaka's snailfish</name>
    <dbReference type="NCBI Taxonomy" id="230148"/>
    <lineage>
        <taxon>Eukaryota</taxon>
        <taxon>Metazoa</taxon>
        <taxon>Chordata</taxon>
        <taxon>Craniata</taxon>
        <taxon>Vertebrata</taxon>
        <taxon>Euteleostomi</taxon>
        <taxon>Actinopterygii</taxon>
        <taxon>Neopterygii</taxon>
        <taxon>Teleostei</taxon>
        <taxon>Neoteleostei</taxon>
        <taxon>Acanthomorphata</taxon>
        <taxon>Eupercaria</taxon>
        <taxon>Perciformes</taxon>
        <taxon>Cottioidei</taxon>
        <taxon>Cottales</taxon>
        <taxon>Liparidae</taxon>
        <taxon>Liparis</taxon>
    </lineage>
</organism>
<dbReference type="PANTHER" id="PTHR10073">
    <property type="entry name" value="DNA MISMATCH REPAIR PROTEIN MLH, PMS, MUTL"/>
    <property type="match status" value="1"/>
</dbReference>
<dbReference type="InterPro" id="IPR042120">
    <property type="entry name" value="MutL_C_dimsub"/>
</dbReference>
<sequence length="251" mass="27727">MVTHVCAMGLSVPLEGCGCLRAEDSTSPPELMILRQRLPSPVGATPQLPGRAMSVSPLLRSTGRVRGSLPLTVLKVLASLACHGAIKFNDSLSRDECCSLVASLSSCQLPFQCAHGRPSIAPLVDTLHLDKDEKELQKPNLQKLRRIHPPRKRVRKCAIWYLQSSPSCLVLLAHFVLARDEHVSAHVFEEASRRVDRQVEGKREHRVQGHRHQQEDAQCRHAAGPSVRWDAPVRWSPAPFVLLPPLPGCVT</sequence>
<dbReference type="Proteomes" id="UP000314294">
    <property type="component" value="Unassembled WGS sequence"/>
</dbReference>